<evidence type="ECO:0000259" key="1">
    <source>
        <dbReference type="PROSITE" id="PS50010"/>
    </source>
</evidence>
<dbReference type="Gene3D" id="1.20.900.10">
    <property type="entry name" value="Dbl homology (DH) domain"/>
    <property type="match status" value="1"/>
</dbReference>
<organism evidence="2 3">
    <name type="scientific">Paratrimastix pyriformis</name>
    <dbReference type="NCBI Taxonomy" id="342808"/>
    <lineage>
        <taxon>Eukaryota</taxon>
        <taxon>Metamonada</taxon>
        <taxon>Preaxostyla</taxon>
        <taxon>Paratrimastigidae</taxon>
        <taxon>Paratrimastix</taxon>
    </lineage>
</organism>
<dbReference type="SUPFAM" id="SSF50729">
    <property type="entry name" value="PH domain-like"/>
    <property type="match status" value="1"/>
</dbReference>
<dbReference type="PANTHER" id="PTHR12673">
    <property type="entry name" value="FACIOGENITAL DYSPLASIA PROTEIN"/>
    <property type="match status" value="1"/>
</dbReference>
<comment type="caution">
    <text evidence="2">The sequence shown here is derived from an EMBL/GenBank/DDBJ whole genome shotgun (WGS) entry which is preliminary data.</text>
</comment>
<dbReference type="PANTHER" id="PTHR12673:SF159">
    <property type="entry name" value="LD03170P"/>
    <property type="match status" value="1"/>
</dbReference>
<dbReference type="InterPro" id="IPR051092">
    <property type="entry name" value="FYVE_RhoGEF_PH"/>
</dbReference>
<dbReference type="SUPFAM" id="SSF48065">
    <property type="entry name" value="DBL homology domain (DH-domain)"/>
    <property type="match status" value="1"/>
</dbReference>
<proteinExistence type="predicted"/>
<dbReference type="Gene3D" id="2.30.29.30">
    <property type="entry name" value="Pleckstrin-homology domain (PH domain)/Phosphotyrosine-binding domain (PTB)"/>
    <property type="match status" value="1"/>
</dbReference>
<gene>
    <name evidence="2" type="ORF">PAPYR_4305</name>
</gene>
<evidence type="ECO:0000313" key="2">
    <source>
        <dbReference type="EMBL" id="KAJ4459581.1"/>
    </source>
</evidence>
<dbReference type="InterPro" id="IPR000219">
    <property type="entry name" value="DH_dom"/>
</dbReference>
<protein>
    <recommendedName>
        <fullName evidence="1">DH domain-containing protein</fullName>
    </recommendedName>
</protein>
<accession>A0ABQ8UK31</accession>
<name>A0ABQ8UK31_9EUKA</name>
<dbReference type="Pfam" id="PF00621">
    <property type="entry name" value="RhoGEF"/>
    <property type="match status" value="1"/>
</dbReference>
<sequence length="233" mass="25796">MADERVNGATLESFLIQPVQRVPRYRLLLVELLKATPATAPDRKALEEAMERFSGVAEAINDLRGAQAVQDQLADLQARLRGLPEGLTLVSPARRLLRQGTAHYRSLHADMILFAFNDLLLACREEQRSSLLTGLPLMAGLLGPGADAARPSYEVVRTLRLARCRLERNDDRKPEEASAGYDLLEEAPGLTLAEEGEEDEFLFEGPEERDAWYALLAPLVASRKTPVNPLDLV</sequence>
<dbReference type="InterPro" id="IPR035899">
    <property type="entry name" value="DBL_dom_sf"/>
</dbReference>
<dbReference type="InterPro" id="IPR011993">
    <property type="entry name" value="PH-like_dom_sf"/>
</dbReference>
<dbReference type="InterPro" id="IPR001331">
    <property type="entry name" value="GDS_CDC24_CS"/>
</dbReference>
<dbReference type="Proteomes" id="UP001141327">
    <property type="component" value="Unassembled WGS sequence"/>
</dbReference>
<evidence type="ECO:0000313" key="3">
    <source>
        <dbReference type="Proteomes" id="UP001141327"/>
    </source>
</evidence>
<dbReference type="EMBL" id="JAPMOS010000018">
    <property type="protein sequence ID" value="KAJ4459581.1"/>
    <property type="molecule type" value="Genomic_DNA"/>
</dbReference>
<feature type="domain" description="DH" evidence="1">
    <location>
        <begin position="1"/>
        <end position="63"/>
    </location>
</feature>
<dbReference type="PROSITE" id="PS50010">
    <property type="entry name" value="DH_2"/>
    <property type="match status" value="1"/>
</dbReference>
<reference evidence="2" key="1">
    <citation type="journal article" date="2022" name="bioRxiv">
        <title>Genomics of Preaxostyla Flagellates Illuminates Evolutionary Transitions and the Path Towards Mitochondrial Loss.</title>
        <authorList>
            <person name="Novak L.V.F."/>
            <person name="Treitli S.C."/>
            <person name="Pyrih J."/>
            <person name="Halakuc P."/>
            <person name="Pipaliya S.V."/>
            <person name="Vacek V."/>
            <person name="Brzon O."/>
            <person name="Soukal P."/>
            <person name="Eme L."/>
            <person name="Dacks J.B."/>
            <person name="Karnkowska A."/>
            <person name="Elias M."/>
            <person name="Hampl V."/>
        </authorList>
    </citation>
    <scope>NUCLEOTIDE SEQUENCE</scope>
    <source>
        <strain evidence="2">RCP-MX</strain>
    </source>
</reference>
<keyword evidence="3" id="KW-1185">Reference proteome</keyword>
<dbReference type="PROSITE" id="PS00741">
    <property type="entry name" value="DH_1"/>
    <property type="match status" value="1"/>
</dbReference>